<sequence length="182" mass="19321">MTGTAPEPACEVLLIGGRSGVGKSTVAWEVSSRLQDLGVAHACIEGDFLDQVHPAPPGDPSRTAITARNLAAVWGNYRELGQTRLVYCNTVAVLEADMITAAMGGSVTPIGVLLTAGDAAAGERLRARETGSLLEPHLRRSAFMAGHLDANTPDWVHRVPTDDRSVPEIADAVVWLTGWTER</sequence>
<dbReference type="InterPro" id="IPR027417">
    <property type="entry name" value="P-loop_NTPase"/>
</dbReference>
<proteinExistence type="predicted"/>
<evidence type="ECO:0000313" key="2">
    <source>
        <dbReference type="Proteomes" id="UP000477750"/>
    </source>
</evidence>
<protein>
    <recommendedName>
        <fullName evidence="3">Adenylyl-sulfate kinase</fullName>
    </recommendedName>
</protein>
<comment type="caution">
    <text evidence="1">The sequence shown here is derived from an EMBL/GenBank/DDBJ whole genome shotgun (WGS) entry which is preliminary data.</text>
</comment>
<evidence type="ECO:0000313" key="1">
    <source>
        <dbReference type="EMBL" id="MQM27743.1"/>
    </source>
</evidence>
<gene>
    <name evidence="1" type="ORF">GFD30_19545</name>
</gene>
<dbReference type="Gene3D" id="3.40.50.300">
    <property type="entry name" value="P-loop containing nucleotide triphosphate hydrolases"/>
    <property type="match status" value="1"/>
</dbReference>
<reference evidence="1 2" key="1">
    <citation type="submission" date="2019-10" db="EMBL/GenBank/DDBJ databases">
        <title>Glycomyces albidus sp. nov., a novel actinomycete isolated from rhizosphere soil of wheat (Triticum aestivum L.).</title>
        <authorList>
            <person name="Qian L."/>
        </authorList>
    </citation>
    <scope>NUCLEOTIDE SEQUENCE [LARGE SCALE GENOMIC DNA]</scope>
    <source>
        <strain evidence="1 2">NEAU-7082</strain>
    </source>
</reference>
<dbReference type="SUPFAM" id="SSF52540">
    <property type="entry name" value="P-loop containing nucleoside triphosphate hydrolases"/>
    <property type="match status" value="1"/>
</dbReference>
<name>A0A6L5GE50_9ACTN</name>
<dbReference type="Proteomes" id="UP000477750">
    <property type="component" value="Unassembled WGS sequence"/>
</dbReference>
<organism evidence="1 2">
    <name type="scientific">Glycomyces albidus</name>
    <dbReference type="NCBI Taxonomy" id="2656774"/>
    <lineage>
        <taxon>Bacteria</taxon>
        <taxon>Bacillati</taxon>
        <taxon>Actinomycetota</taxon>
        <taxon>Actinomycetes</taxon>
        <taxon>Glycomycetales</taxon>
        <taxon>Glycomycetaceae</taxon>
        <taxon>Glycomyces</taxon>
    </lineage>
</organism>
<dbReference type="RefSeq" id="WP_153026865.1">
    <property type="nucleotide sequence ID" value="NZ_WIAO01000028.1"/>
</dbReference>
<accession>A0A6L5GE50</accession>
<evidence type="ECO:0008006" key="3">
    <source>
        <dbReference type="Google" id="ProtNLM"/>
    </source>
</evidence>
<dbReference type="EMBL" id="WIAO01000028">
    <property type="protein sequence ID" value="MQM27743.1"/>
    <property type="molecule type" value="Genomic_DNA"/>
</dbReference>
<keyword evidence="2" id="KW-1185">Reference proteome</keyword>
<dbReference type="AlphaFoldDB" id="A0A6L5GE50"/>